<evidence type="ECO:0000259" key="3">
    <source>
        <dbReference type="Pfam" id="PF24036"/>
    </source>
</evidence>
<name>A0A0P7ZM06_9EURY</name>
<protein>
    <recommendedName>
        <fullName evidence="6">MarR family protein</fullName>
    </recommendedName>
</protein>
<evidence type="ECO:0000256" key="1">
    <source>
        <dbReference type="SAM" id="Phobius"/>
    </source>
</evidence>
<dbReference type="Pfam" id="PF24036">
    <property type="entry name" value="DUF7345"/>
    <property type="match status" value="1"/>
</dbReference>
<dbReference type="InterPro" id="IPR055767">
    <property type="entry name" value="DUF7343"/>
</dbReference>
<organism evidence="4 5">
    <name type="scientific">Candidatus Methanoperedens nitratireducens</name>
    <dbReference type="NCBI Taxonomy" id="1392998"/>
    <lineage>
        <taxon>Archaea</taxon>
        <taxon>Methanobacteriati</taxon>
        <taxon>Methanobacteriota</taxon>
        <taxon>Stenosarchaea group</taxon>
        <taxon>Methanomicrobia</taxon>
        <taxon>Methanosarcinales</taxon>
        <taxon>ANME-2 cluster</taxon>
        <taxon>Candidatus Methanoperedentaceae</taxon>
        <taxon>Candidatus Methanoperedens</taxon>
    </lineage>
</organism>
<dbReference type="SUPFAM" id="SSF46785">
    <property type="entry name" value="Winged helix' DNA-binding domain"/>
    <property type="match status" value="1"/>
</dbReference>
<feature type="domain" description="DUF7345" evidence="3">
    <location>
        <begin position="31"/>
        <end position="162"/>
    </location>
</feature>
<keyword evidence="1" id="KW-0812">Transmembrane</keyword>
<feature type="domain" description="DUF7343" evidence="2">
    <location>
        <begin position="323"/>
        <end position="382"/>
    </location>
</feature>
<dbReference type="InterPro" id="IPR036388">
    <property type="entry name" value="WH-like_DNA-bd_sf"/>
</dbReference>
<reference evidence="4 5" key="1">
    <citation type="submission" date="2015-09" db="EMBL/GenBank/DDBJ databases">
        <title>A metagenomics-based metabolic model of nitrate-dependent anaerobic oxidation of methane by Methanoperedens-like archaea.</title>
        <authorList>
            <person name="Arshad A."/>
            <person name="Speth D.R."/>
            <person name="De Graaf R.M."/>
            <person name="Op Den Camp H.J."/>
            <person name="Jetten M.S."/>
            <person name="Welte C.U."/>
        </authorList>
    </citation>
    <scope>NUCLEOTIDE SEQUENCE [LARGE SCALE GENOMIC DNA]</scope>
</reference>
<evidence type="ECO:0008006" key="6">
    <source>
        <dbReference type="Google" id="ProtNLM"/>
    </source>
</evidence>
<dbReference type="InterPro" id="IPR055769">
    <property type="entry name" value="DUF7345"/>
</dbReference>
<evidence type="ECO:0000313" key="4">
    <source>
        <dbReference type="EMBL" id="KPQ45272.1"/>
    </source>
</evidence>
<evidence type="ECO:0000313" key="5">
    <source>
        <dbReference type="Proteomes" id="UP000050360"/>
    </source>
</evidence>
<proteinExistence type="predicted"/>
<keyword evidence="1" id="KW-0472">Membrane</keyword>
<dbReference type="InterPro" id="IPR011991">
    <property type="entry name" value="ArsR-like_HTH"/>
</dbReference>
<sequence>MMRLVFICIFLILGANIVAAQPVPSAQSIITVNINESGDAVWTMEKFFPLSQSDLNQWESAIKTGQNMSNYRNIPDYEIIIKSFQDSAVNFSNRTMEVEPFNISYDTRKTLSEGLGIIRYTFKWTNFSYNDSEKIYIGDAFPGGLLLLSPDNQLIIKIPDGYNVTNVTPAYDKKNGNRLIWDGTLYSNLSSGEPFIVISRQNVTSQNVTGAGNENESWLGKWPILEIVIIFLSIIAVLAFIRLWKKRRSGNVSTAEMVSQMPKEMLHEISEIPGAWTTIVESVQNQFGNESIEELEKAAREQRMKNMGLDPSIPLSELAKEDLEDEEMVKQFLIRSGGQAYQTDIVEHSGLSKSKISMVLSKMKDDGMIIKIRKGKENLIRLVQ</sequence>
<dbReference type="Pfam" id="PF24034">
    <property type="entry name" value="DUF7343"/>
    <property type="match status" value="1"/>
</dbReference>
<comment type="caution">
    <text evidence="4">The sequence shown here is derived from an EMBL/GenBank/DDBJ whole genome shotgun (WGS) entry which is preliminary data.</text>
</comment>
<gene>
    <name evidence="4" type="ORF">MPEBLZ_00153</name>
</gene>
<dbReference type="AlphaFoldDB" id="A0A0P7ZM06"/>
<dbReference type="InterPro" id="IPR036390">
    <property type="entry name" value="WH_DNA-bd_sf"/>
</dbReference>
<evidence type="ECO:0000259" key="2">
    <source>
        <dbReference type="Pfam" id="PF24034"/>
    </source>
</evidence>
<dbReference type="Gene3D" id="1.10.10.10">
    <property type="entry name" value="Winged helix-like DNA-binding domain superfamily/Winged helix DNA-binding domain"/>
    <property type="match status" value="1"/>
</dbReference>
<dbReference type="EMBL" id="LKCM01000015">
    <property type="protein sequence ID" value="KPQ45272.1"/>
    <property type="molecule type" value="Genomic_DNA"/>
</dbReference>
<feature type="transmembrane region" description="Helical" evidence="1">
    <location>
        <begin position="222"/>
        <end position="241"/>
    </location>
</feature>
<keyword evidence="1" id="KW-1133">Transmembrane helix</keyword>
<accession>A0A0P7ZM06</accession>
<dbReference type="CDD" id="cd00090">
    <property type="entry name" value="HTH_ARSR"/>
    <property type="match status" value="1"/>
</dbReference>
<dbReference type="Proteomes" id="UP000050360">
    <property type="component" value="Unassembled WGS sequence"/>
</dbReference>